<feature type="domain" description="Major facilitator superfamily (MFS) profile" evidence="7">
    <location>
        <begin position="1"/>
        <end position="381"/>
    </location>
</feature>
<dbReference type="InterPro" id="IPR050189">
    <property type="entry name" value="MFS_Efflux_Transporters"/>
</dbReference>
<evidence type="ECO:0000256" key="3">
    <source>
        <dbReference type="ARBA" id="ARBA00022692"/>
    </source>
</evidence>
<dbReference type="Pfam" id="PF07690">
    <property type="entry name" value="MFS_1"/>
    <property type="match status" value="1"/>
</dbReference>
<keyword evidence="5 6" id="KW-0472">Membrane</keyword>
<reference evidence="8 9" key="1">
    <citation type="submission" date="2024-03" db="EMBL/GenBank/DDBJ databases">
        <title>Sequence of Lycoming College Course Isolates.</title>
        <authorList>
            <person name="Plotts O."/>
            <person name="Newman J."/>
        </authorList>
    </citation>
    <scope>NUCLEOTIDE SEQUENCE [LARGE SCALE GENOMIC DNA]</scope>
    <source>
        <strain evidence="8 9">CJB-3</strain>
    </source>
</reference>
<dbReference type="InterPro" id="IPR011701">
    <property type="entry name" value="MFS"/>
</dbReference>
<feature type="transmembrane region" description="Helical" evidence="6">
    <location>
        <begin position="7"/>
        <end position="30"/>
    </location>
</feature>
<feature type="transmembrane region" description="Helical" evidence="6">
    <location>
        <begin position="357"/>
        <end position="376"/>
    </location>
</feature>
<keyword evidence="3 6" id="KW-0812">Transmembrane</keyword>
<feature type="transmembrane region" description="Helical" evidence="6">
    <location>
        <begin position="267"/>
        <end position="286"/>
    </location>
</feature>
<keyword evidence="4 6" id="KW-1133">Transmembrane helix</keyword>
<dbReference type="PANTHER" id="PTHR43124:SF3">
    <property type="entry name" value="CHLORAMPHENICOL EFFLUX PUMP RV0191"/>
    <property type="match status" value="1"/>
</dbReference>
<evidence type="ECO:0000256" key="4">
    <source>
        <dbReference type="ARBA" id="ARBA00022989"/>
    </source>
</evidence>
<feature type="transmembrane region" description="Helical" evidence="6">
    <location>
        <begin position="103"/>
        <end position="121"/>
    </location>
</feature>
<organism evidence="8 9">
    <name type="scientific">Pedobacter panaciterrae</name>
    <dbReference type="NCBI Taxonomy" id="363849"/>
    <lineage>
        <taxon>Bacteria</taxon>
        <taxon>Pseudomonadati</taxon>
        <taxon>Bacteroidota</taxon>
        <taxon>Sphingobacteriia</taxon>
        <taxon>Sphingobacteriales</taxon>
        <taxon>Sphingobacteriaceae</taxon>
        <taxon>Pedobacter</taxon>
    </lineage>
</organism>
<evidence type="ECO:0000313" key="8">
    <source>
        <dbReference type="EMBL" id="MEJ2903089.1"/>
    </source>
</evidence>
<keyword evidence="9" id="KW-1185">Reference proteome</keyword>
<name>A0ABU8NLI1_9SPHI</name>
<dbReference type="SUPFAM" id="SSF103473">
    <property type="entry name" value="MFS general substrate transporter"/>
    <property type="match status" value="1"/>
</dbReference>
<evidence type="ECO:0000256" key="2">
    <source>
        <dbReference type="ARBA" id="ARBA00022475"/>
    </source>
</evidence>
<dbReference type="InterPro" id="IPR036259">
    <property type="entry name" value="MFS_trans_sf"/>
</dbReference>
<feature type="transmembrane region" description="Helical" evidence="6">
    <location>
        <begin position="199"/>
        <end position="217"/>
    </location>
</feature>
<comment type="caution">
    <text evidence="8">The sequence shown here is derived from an EMBL/GenBank/DDBJ whole genome shotgun (WGS) entry which is preliminary data.</text>
</comment>
<feature type="transmembrane region" description="Helical" evidence="6">
    <location>
        <begin position="42"/>
        <end position="61"/>
    </location>
</feature>
<evidence type="ECO:0000259" key="7">
    <source>
        <dbReference type="PROSITE" id="PS50850"/>
    </source>
</evidence>
<evidence type="ECO:0000313" key="9">
    <source>
        <dbReference type="Proteomes" id="UP001378956"/>
    </source>
</evidence>
<protein>
    <submittedName>
        <fullName evidence="8">MFS transporter</fullName>
    </submittedName>
</protein>
<evidence type="ECO:0000256" key="6">
    <source>
        <dbReference type="SAM" id="Phobius"/>
    </source>
</evidence>
<comment type="subcellular location">
    <subcellularLocation>
        <location evidence="1">Cell membrane</location>
        <topology evidence="1">Multi-pass membrane protein</topology>
    </subcellularLocation>
</comment>
<feature type="transmembrane region" description="Helical" evidence="6">
    <location>
        <begin position="128"/>
        <end position="150"/>
    </location>
</feature>
<dbReference type="InterPro" id="IPR020846">
    <property type="entry name" value="MFS_dom"/>
</dbReference>
<keyword evidence="2" id="KW-1003">Cell membrane</keyword>
<dbReference type="RefSeq" id="WP_337716518.1">
    <property type="nucleotide sequence ID" value="NZ_JBBEUB010000003.1"/>
</dbReference>
<dbReference type="EMBL" id="JBBEUB010000003">
    <property type="protein sequence ID" value="MEJ2903089.1"/>
    <property type="molecule type" value="Genomic_DNA"/>
</dbReference>
<dbReference type="CDD" id="cd17324">
    <property type="entry name" value="MFS_NepI_like"/>
    <property type="match status" value="1"/>
</dbReference>
<gene>
    <name evidence="8" type="ORF">WAE58_11665</name>
</gene>
<dbReference type="PANTHER" id="PTHR43124">
    <property type="entry name" value="PURINE EFFLUX PUMP PBUE"/>
    <property type="match status" value="1"/>
</dbReference>
<dbReference type="Gene3D" id="1.20.1250.20">
    <property type="entry name" value="MFS general substrate transporter like domains"/>
    <property type="match status" value="2"/>
</dbReference>
<sequence length="391" mass="42345">MKKIAFVGCLGLIGIITTEFGVIGILPQIADHYHISIDKAGLLLSAFALVIALTGPFMTLFTSGFDRKKIMMISIAMFLLTGIVSSFAPPFWLLIIVRMLPAFLQPVFISNAIAAAVANVGKSQEYRLAGIVVGGIAIAMVTTVPFATYMASVFNWQASFGVQAVVTAIALVGIYKVLPPMHPQEKKSYGTQLKVLTNSRFLISSAMNFFMIAAWFSTYSYFADYLGKVKEMDTQTISYMMFLFGITGIVSNWLAGKMMSKNIPATIALFLSGTVLIPVMLFYSGANTWSTVSVIALWGFLYAPCFLSGFAYMTSAAPHAPEFANSLAISFGNLGVTAGTVVSGWFIASVGVSQSPWVGMAFGILAFLMIIWRTLLERKSEFISKSNQCTA</sequence>
<feature type="transmembrane region" description="Helical" evidence="6">
    <location>
        <begin position="237"/>
        <end position="255"/>
    </location>
</feature>
<feature type="transmembrane region" description="Helical" evidence="6">
    <location>
        <begin position="73"/>
        <end position="97"/>
    </location>
</feature>
<dbReference type="Proteomes" id="UP001378956">
    <property type="component" value="Unassembled WGS sequence"/>
</dbReference>
<proteinExistence type="predicted"/>
<accession>A0ABU8NLI1</accession>
<feature type="transmembrane region" description="Helical" evidence="6">
    <location>
        <begin position="327"/>
        <end position="351"/>
    </location>
</feature>
<evidence type="ECO:0000256" key="1">
    <source>
        <dbReference type="ARBA" id="ARBA00004651"/>
    </source>
</evidence>
<feature type="transmembrane region" description="Helical" evidence="6">
    <location>
        <begin position="292"/>
        <end position="315"/>
    </location>
</feature>
<dbReference type="PROSITE" id="PS50850">
    <property type="entry name" value="MFS"/>
    <property type="match status" value="1"/>
</dbReference>
<evidence type="ECO:0000256" key="5">
    <source>
        <dbReference type="ARBA" id="ARBA00023136"/>
    </source>
</evidence>
<feature type="transmembrane region" description="Helical" evidence="6">
    <location>
        <begin position="156"/>
        <end position="178"/>
    </location>
</feature>